<dbReference type="Gene3D" id="3.40.50.1000">
    <property type="entry name" value="HAD superfamily/HAD-like"/>
    <property type="match status" value="1"/>
</dbReference>
<proteinExistence type="predicted"/>
<dbReference type="InterPro" id="IPR023214">
    <property type="entry name" value="HAD_sf"/>
</dbReference>
<dbReference type="InterPro" id="IPR041492">
    <property type="entry name" value="HAD_2"/>
</dbReference>
<accession>A0A4R5E2I0</accession>
<dbReference type="RefSeq" id="WP_131956614.1">
    <property type="nucleotide sequence ID" value="NZ_SMFL01000001.1"/>
</dbReference>
<keyword evidence="2" id="KW-1185">Reference proteome</keyword>
<dbReference type="InterPro" id="IPR023198">
    <property type="entry name" value="PGP-like_dom2"/>
</dbReference>
<dbReference type="OrthoDB" id="9797743at2"/>
<gene>
    <name evidence="1" type="primary">hxpB</name>
    <name evidence="1" type="ORF">E0F88_03285</name>
</gene>
<dbReference type="Pfam" id="PF13419">
    <property type="entry name" value="HAD_2"/>
    <property type="match status" value="1"/>
</dbReference>
<dbReference type="InterPro" id="IPR006439">
    <property type="entry name" value="HAD-SF_hydro_IA"/>
</dbReference>
<dbReference type="Proteomes" id="UP000294850">
    <property type="component" value="Unassembled WGS sequence"/>
</dbReference>
<dbReference type="EMBL" id="SMFL01000001">
    <property type="protein sequence ID" value="TDE18575.1"/>
    <property type="molecule type" value="Genomic_DNA"/>
</dbReference>
<dbReference type="CDD" id="cd07505">
    <property type="entry name" value="HAD_BPGM-like"/>
    <property type="match status" value="1"/>
</dbReference>
<dbReference type="Gene3D" id="1.10.150.240">
    <property type="entry name" value="Putative phosphatase, domain 2"/>
    <property type="match status" value="1"/>
</dbReference>
<comment type="caution">
    <text evidence="1">The sequence shown here is derived from an EMBL/GenBank/DDBJ whole genome shotgun (WGS) entry which is preliminary data.</text>
</comment>
<organism evidence="1 2">
    <name type="scientific">Dyadobacter psychrotolerans</name>
    <dbReference type="NCBI Taxonomy" id="2541721"/>
    <lineage>
        <taxon>Bacteria</taxon>
        <taxon>Pseudomonadati</taxon>
        <taxon>Bacteroidota</taxon>
        <taxon>Cytophagia</taxon>
        <taxon>Cytophagales</taxon>
        <taxon>Spirosomataceae</taxon>
        <taxon>Dyadobacter</taxon>
    </lineage>
</organism>
<dbReference type="SFLD" id="SFLDG01135">
    <property type="entry name" value="C1.5.6:_HAD__Beta-PGM__Phospha"/>
    <property type="match status" value="1"/>
</dbReference>
<evidence type="ECO:0000313" key="1">
    <source>
        <dbReference type="EMBL" id="TDE18575.1"/>
    </source>
</evidence>
<dbReference type="NCBIfam" id="TIGR01509">
    <property type="entry name" value="HAD-SF-IA-v3"/>
    <property type="match status" value="1"/>
</dbReference>
<dbReference type="SFLD" id="SFLDS00003">
    <property type="entry name" value="Haloacid_Dehalogenase"/>
    <property type="match status" value="1"/>
</dbReference>
<dbReference type="PANTHER" id="PTHR43481">
    <property type="entry name" value="FRUCTOSE-1-PHOSPHATE PHOSPHATASE"/>
    <property type="match status" value="1"/>
</dbReference>
<evidence type="ECO:0000313" key="2">
    <source>
        <dbReference type="Proteomes" id="UP000294850"/>
    </source>
</evidence>
<dbReference type="PANTHER" id="PTHR43481:SF4">
    <property type="entry name" value="GLYCEROL-1-PHOSPHATE PHOSPHOHYDROLASE 1-RELATED"/>
    <property type="match status" value="1"/>
</dbReference>
<dbReference type="InterPro" id="IPR036412">
    <property type="entry name" value="HAD-like_sf"/>
</dbReference>
<protein>
    <submittedName>
        <fullName evidence="1">Hexitol phosphatase HxpB</fullName>
    </submittedName>
</protein>
<reference evidence="1 2" key="1">
    <citation type="submission" date="2019-03" db="EMBL/GenBank/DDBJ databases">
        <title>Dyadobacter AR-3-6 sp. nov., isolated from arctic soil.</title>
        <authorList>
            <person name="Chaudhary D.K."/>
        </authorList>
    </citation>
    <scope>NUCLEOTIDE SEQUENCE [LARGE SCALE GENOMIC DNA]</scope>
    <source>
        <strain evidence="1 2">AR-3-6</strain>
    </source>
</reference>
<name>A0A4R5E2I0_9BACT</name>
<dbReference type="SUPFAM" id="SSF56784">
    <property type="entry name" value="HAD-like"/>
    <property type="match status" value="1"/>
</dbReference>
<dbReference type="InterPro" id="IPR051806">
    <property type="entry name" value="HAD-like_SPP"/>
</dbReference>
<sequence>MIKAAIFDMDGLLIDSEPIWADAAREVMQKVNFQLTHALKLQTTGLSIKLFLEFCYKIQPWNTPTFEELEREILEHAHKNILNHAVAMPGAIDIIKNLKAQGLKLAVASASHMVLIEGVLKRLEIIDYFDTWHSGELEEFTKPHPAVYLTTAAKLGVKPEECIAFEDSHAGLRSAHAAGMITISVPAMEVFEDPKFNLAHYKISSLDKYILEEMCGQPQNILN</sequence>
<dbReference type="GO" id="GO:0050308">
    <property type="term" value="F:sugar-phosphatase activity"/>
    <property type="evidence" value="ECO:0007669"/>
    <property type="project" value="TreeGrafter"/>
</dbReference>
<dbReference type="AlphaFoldDB" id="A0A4R5E2I0"/>
<dbReference type="NCBIfam" id="NF008087">
    <property type="entry name" value="PRK10826.1"/>
    <property type="match status" value="1"/>
</dbReference>
<dbReference type="SFLD" id="SFLDG01129">
    <property type="entry name" value="C1.5:_HAD__Beta-PGM__Phosphata"/>
    <property type="match status" value="1"/>
</dbReference>
<dbReference type="PRINTS" id="PR00413">
    <property type="entry name" value="HADHALOGNASE"/>
</dbReference>